<sequence>MITDSGIAALACAIQLNLQILSISRFRLVSDKNLPYFMKLGLVGLNLQDCDGISSRAPLGAAPCRCSLSLPVFIRYTISFYKGKTRPLVLAPPLVQLLRKCLKVNSLESIKSLHGVVSTMGSSIPQIHFFQNNLISVYATLGYIYVARKVFDQMPHKNVVSYNTMIGAYSRDGNEEEAWNLFSMMRNHGFFPTQFTCASLLSCDSLGIEQGFYLQAVAVKSGLLFADAFVGTALLGLFGRQGCIDEALWVFEDMPFKNLVTWNAMISLFGHQGSADECMMMFCQLMRTQMTLSEPSFVGVLSGFQSEEDLGSGEQLHGLVIKFGLVCRVAVANSLVKMYGKCAGTCIAEKMFKAVPNRDLLSWNTIIGVLAKGEEPLKAIEFFCKMYIDGFLPNQITFLSAINSCTRSINLTHGELIHAIIIKNQFENDVLVGSSLVNLYSKCDRLDCAHRCFDEILEKNLISWNALLLGYSNRGCSTSFWLLREMIQLGISPNEISFSSVIKSLLASELKEVHSLVVKTGYHLNEYVTSALMTSYAKNGLAADALSFFEDAKMPHSVVHSNVIAGLYNKSGQYLKTQELFCEVEDPDIVSWNILIAACSRNGDYKEAFELFQHMRMDRILPDNYTYVSLLSICTKLCNLALGSSLHGLMTKADFNCCDIMVCNVMIDMYGKCGSLQSSVLLFAEMMEKNVISWTALVSALGLHGHAQEALERFKQMEIIGIAPDKVAFIAALSACRHAGLVKEGMELFEQMKEKYGIEAEMEHYLLVVDLMARYGNLKEAEQLISGMPFPPNASIWRSFLDGCNRQRAVEHLSFQF</sequence>
<reference evidence="1 2" key="2">
    <citation type="journal article" date="2022" name="Mol. Ecol. Resour.">
        <title>The genomes of chicory, endive, great burdock and yacon provide insights into Asteraceae paleo-polyploidization history and plant inulin production.</title>
        <authorList>
            <person name="Fan W."/>
            <person name="Wang S."/>
            <person name="Wang H."/>
            <person name="Wang A."/>
            <person name="Jiang F."/>
            <person name="Liu H."/>
            <person name="Zhao H."/>
            <person name="Xu D."/>
            <person name="Zhang Y."/>
        </authorList>
    </citation>
    <scope>NUCLEOTIDE SEQUENCE [LARGE SCALE GENOMIC DNA]</scope>
    <source>
        <strain evidence="2">cv. Niubang</strain>
    </source>
</reference>
<name>A0ACB9FI92_ARCLA</name>
<proteinExistence type="predicted"/>
<protein>
    <submittedName>
        <fullName evidence="1">Uncharacterized protein</fullName>
    </submittedName>
</protein>
<evidence type="ECO:0000313" key="1">
    <source>
        <dbReference type="EMBL" id="KAI3770638.1"/>
    </source>
</evidence>
<evidence type="ECO:0000313" key="2">
    <source>
        <dbReference type="Proteomes" id="UP001055879"/>
    </source>
</evidence>
<gene>
    <name evidence="1" type="ORF">L6452_01779</name>
</gene>
<dbReference type="Proteomes" id="UP001055879">
    <property type="component" value="Linkage Group LG01"/>
</dbReference>
<accession>A0ACB9FI92</accession>
<dbReference type="EMBL" id="CM042047">
    <property type="protein sequence ID" value="KAI3770638.1"/>
    <property type="molecule type" value="Genomic_DNA"/>
</dbReference>
<keyword evidence="2" id="KW-1185">Reference proteome</keyword>
<reference evidence="2" key="1">
    <citation type="journal article" date="2022" name="Mol. Ecol. Resour.">
        <title>The genomes of chicory, endive, great burdock and yacon provide insights into Asteraceae palaeo-polyploidization history and plant inulin production.</title>
        <authorList>
            <person name="Fan W."/>
            <person name="Wang S."/>
            <person name="Wang H."/>
            <person name="Wang A."/>
            <person name="Jiang F."/>
            <person name="Liu H."/>
            <person name="Zhao H."/>
            <person name="Xu D."/>
            <person name="Zhang Y."/>
        </authorList>
    </citation>
    <scope>NUCLEOTIDE SEQUENCE [LARGE SCALE GENOMIC DNA]</scope>
    <source>
        <strain evidence="2">cv. Niubang</strain>
    </source>
</reference>
<comment type="caution">
    <text evidence="1">The sequence shown here is derived from an EMBL/GenBank/DDBJ whole genome shotgun (WGS) entry which is preliminary data.</text>
</comment>
<organism evidence="1 2">
    <name type="scientific">Arctium lappa</name>
    <name type="common">Greater burdock</name>
    <name type="synonym">Lappa major</name>
    <dbReference type="NCBI Taxonomy" id="4217"/>
    <lineage>
        <taxon>Eukaryota</taxon>
        <taxon>Viridiplantae</taxon>
        <taxon>Streptophyta</taxon>
        <taxon>Embryophyta</taxon>
        <taxon>Tracheophyta</taxon>
        <taxon>Spermatophyta</taxon>
        <taxon>Magnoliopsida</taxon>
        <taxon>eudicotyledons</taxon>
        <taxon>Gunneridae</taxon>
        <taxon>Pentapetalae</taxon>
        <taxon>asterids</taxon>
        <taxon>campanulids</taxon>
        <taxon>Asterales</taxon>
        <taxon>Asteraceae</taxon>
        <taxon>Carduoideae</taxon>
        <taxon>Cardueae</taxon>
        <taxon>Arctiinae</taxon>
        <taxon>Arctium</taxon>
    </lineage>
</organism>